<evidence type="ECO:0000256" key="2">
    <source>
        <dbReference type="ARBA" id="ARBA00023125"/>
    </source>
</evidence>
<dbReference type="PROSITE" id="PS50949">
    <property type="entry name" value="HTH_GNTR"/>
    <property type="match status" value="1"/>
</dbReference>
<gene>
    <name evidence="5" type="ORF">BJY26_002622</name>
</gene>
<dbReference type="PANTHER" id="PTHR43537:SF47">
    <property type="entry name" value="REGULATORY PROTEIN GNTR HTH"/>
    <property type="match status" value="1"/>
</dbReference>
<dbReference type="EMBL" id="JACBZP010000001">
    <property type="protein sequence ID" value="NYI68316.1"/>
    <property type="molecule type" value="Genomic_DNA"/>
</dbReference>
<evidence type="ECO:0000256" key="3">
    <source>
        <dbReference type="ARBA" id="ARBA00023163"/>
    </source>
</evidence>
<dbReference type="SUPFAM" id="SSF48008">
    <property type="entry name" value="GntR ligand-binding domain-like"/>
    <property type="match status" value="1"/>
</dbReference>
<dbReference type="GO" id="GO:0003677">
    <property type="term" value="F:DNA binding"/>
    <property type="evidence" value="ECO:0007669"/>
    <property type="project" value="UniProtKB-KW"/>
</dbReference>
<evidence type="ECO:0000259" key="4">
    <source>
        <dbReference type="PROSITE" id="PS50949"/>
    </source>
</evidence>
<comment type="caution">
    <text evidence="5">The sequence shown here is derived from an EMBL/GenBank/DDBJ whole genome shotgun (WGS) entry which is preliminary data.</text>
</comment>
<evidence type="ECO:0000313" key="5">
    <source>
        <dbReference type="EMBL" id="NYI68316.1"/>
    </source>
</evidence>
<dbReference type="SMART" id="SM00345">
    <property type="entry name" value="HTH_GNTR"/>
    <property type="match status" value="1"/>
</dbReference>
<dbReference type="RefSeq" id="WP_179428679.1">
    <property type="nucleotide sequence ID" value="NZ_JACBZP010000001.1"/>
</dbReference>
<dbReference type="CDD" id="cd07377">
    <property type="entry name" value="WHTH_GntR"/>
    <property type="match status" value="1"/>
</dbReference>
<dbReference type="PANTHER" id="PTHR43537">
    <property type="entry name" value="TRANSCRIPTIONAL REGULATOR, GNTR FAMILY"/>
    <property type="match status" value="1"/>
</dbReference>
<evidence type="ECO:0000313" key="6">
    <source>
        <dbReference type="Proteomes" id="UP000539111"/>
    </source>
</evidence>
<dbReference type="AlphaFoldDB" id="A0A7Z0IID9"/>
<sequence length="254" mass="26470">MTNEFPTAPGLEALDGVVVHKSAPEQIRDHILAAITVGALPPGTKLPAERDLADALRVSRSSVRAALDRLAGIGALRRRRGKSGGTFVCGVPAGSEAADKALAGLSPFWAERQDLLDARTLIQQQIARTAAARRDGDDLEQIGSARLAYESAGDAAGARTADSAFHSAIAAAAHNDHVVRMAIELDGAINAGFRHDPYSPELHKQAVRQHAAIAAAIESGKAEDAGRLTEEHFRATTMTPLPSGTPSTGPASGE</sequence>
<dbReference type="Pfam" id="PF07729">
    <property type="entry name" value="FCD"/>
    <property type="match status" value="1"/>
</dbReference>
<dbReference type="Proteomes" id="UP000539111">
    <property type="component" value="Unassembled WGS sequence"/>
</dbReference>
<dbReference type="InterPro" id="IPR011711">
    <property type="entry name" value="GntR_C"/>
</dbReference>
<dbReference type="GO" id="GO:0003700">
    <property type="term" value="F:DNA-binding transcription factor activity"/>
    <property type="evidence" value="ECO:0007669"/>
    <property type="project" value="InterPro"/>
</dbReference>
<dbReference type="PRINTS" id="PR00035">
    <property type="entry name" value="HTHGNTR"/>
</dbReference>
<keyword evidence="3" id="KW-0804">Transcription</keyword>
<proteinExistence type="predicted"/>
<reference evidence="5 6" key="1">
    <citation type="submission" date="2020-07" db="EMBL/GenBank/DDBJ databases">
        <title>Sequencing the genomes of 1000 actinobacteria strains.</title>
        <authorList>
            <person name="Klenk H.-P."/>
        </authorList>
    </citation>
    <scope>NUCLEOTIDE SEQUENCE [LARGE SCALE GENOMIC DNA]</scope>
    <source>
        <strain evidence="5 6">DSM 26341</strain>
    </source>
</reference>
<keyword evidence="1" id="KW-0805">Transcription regulation</keyword>
<dbReference type="SUPFAM" id="SSF46785">
    <property type="entry name" value="Winged helix' DNA-binding domain"/>
    <property type="match status" value="1"/>
</dbReference>
<dbReference type="InterPro" id="IPR000524">
    <property type="entry name" value="Tscrpt_reg_HTH_GntR"/>
</dbReference>
<dbReference type="SMART" id="SM00895">
    <property type="entry name" value="FCD"/>
    <property type="match status" value="1"/>
</dbReference>
<dbReference type="InterPro" id="IPR036390">
    <property type="entry name" value="WH_DNA-bd_sf"/>
</dbReference>
<dbReference type="Gene3D" id="1.10.10.10">
    <property type="entry name" value="Winged helix-like DNA-binding domain superfamily/Winged helix DNA-binding domain"/>
    <property type="match status" value="1"/>
</dbReference>
<dbReference type="Pfam" id="PF00392">
    <property type="entry name" value="GntR"/>
    <property type="match status" value="1"/>
</dbReference>
<feature type="domain" description="HTH gntR-type" evidence="4">
    <location>
        <begin position="21"/>
        <end position="91"/>
    </location>
</feature>
<organism evidence="5 6">
    <name type="scientific">Spelaeicoccus albus</name>
    <dbReference type="NCBI Taxonomy" id="1280376"/>
    <lineage>
        <taxon>Bacteria</taxon>
        <taxon>Bacillati</taxon>
        <taxon>Actinomycetota</taxon>
        <taxon>Actinomycetes</taxon>
        <taxon>Micrococcales</taxon>
        <taxon>Brevibacteriaceae</taxon>
        <taxon>Spelaeicoccus</taxon>
    </lineage>
</organism>
<protein>
    <submittedName>
        <fullName evidence="5">DNA-binding FadR family transcriptional regulator</fullName>
    </submittedName>
</protein>
<dbReference type="InterPro" id="IPR008920">
    <property type="entry name" value="TF_FadR/GntR_C"/>
</dbReference>
<accession>A0A7Z0IID9</accession>
<dbReference type="InterPro" id="IPR036388">
    <property type="entry name" value="WH-like_DNA-bd_sf"/>
</dbReference>
<keyword evidence="6" id="KW-1185">Reference proteome</keyword>
<name>A0A7Z0IID9_9MICO</name>
<evidence type="ECO:0000256" key="1">
    <source>
        <dbReference type="ARBA" id="ARBA00023015"/>
    </source>
</evidence>
<dbReference type="Gene3D" id="1.20.120.530">
    <property type="entry name" value="GntR ligand-binding domain-like"/>
    <property type="match status" value="1"/>
</dbReference>
<keyword evidence="2 5" id="KW-0238">DNA-binding</keyword>